<proteinExistence type="predicted"/>
<comment type="caution">
    <text evidence="1">The sequence shown here is derived from an EMBL/GenBank/DDBJ whole genome shotgun (WGS) entry which is preliminary data.</text>
</comment>
<evidence type="ECO:0000313" key="2">
    <source>
        <dbReference type="Proteomes" id="UP001055811"/>
    </source>
</evidence>
<protein>
    <submittedName>
        <fullName evidence="1">Uncharacterized protein</fullName>
    </submittedName>
</protein>
<dbReference type="Proteomes" id="UP001055811">
    <property type="component" value="Linkage Group LG04"/>
</dbReference>
<keyword evidence="2" id="KW-1185">Reference proteome</keyword>
<name>A0ACB9E1S4_CICIN</name>
<accession>A0ACB9E1S4</accession>
<reference evidence="1 2" key="2">
    <citation type="journal article" date="2022" name="Mol. Ecol. Resour.">
        <title>The genomes of chicory, endive, great burdock and yacon provide insights into Asteraceae paleo-polyploidization history and plant inulin production.</title>
        <authorList>
            <person name="Fan W."/>
            <person name="Wang S."/>
            <person name="Wang H."/>
            <person name="Wang A."/>
            <person name="Jiang F."/>
            <person name="Liu H."/>
            <person name="Zhao H."/>
            <person name="Xu D."/>
            <person name="Zhang Y."/>
        </authorList>
    </citation>
    <scope>NUCLEOTIDE SEQUENCE [LARGE SCALE GENOMIC DNA]</scope>
    <source>
        <strain evidence="2">cv. Punajuju</strain>
        <tissue evidence="1">Leaves</tissue>
    </source>
</reference>
<reference evidence="2" key="1">
    <citation type="journal article" date="2022" name="Mol. Ecol. Resour.">
        <title>The genomes of chicory, endive, great burdock and yacon provide insights into Asteraceae palaeo-polyploidization history and plant inulin production.</title>
        <authorList>
            <person name="Fan W."/>
            <person name="Wang S."/>
            <person name="Wang H."/>
            <person name="Wang A."/>
            <person name="Jiang F."/>
            <person name="Liu H."/>
            <person name="Zhao H."/>
            <person name="Xu D."/>
            <person name="Zhang Y."/>
        </authorList>
    </citation>
    <scope>NUCLEOTIDE SEQUENCE [LARGE SCALE GENOMIC DNA]</scope>
    <source>
        <strain evidence="2">cv. Punajuju</strain>
    </source>
</reference>
<dbReference type="EMBL" id="CM042012">
    <property type="protein sequence ID" value="KAI3752716.1"/>
    <property type="molecule type" value="Genomic_DNA"/>
</dbReference>
<gene>
    <name evidence="1" type="ORF">L2E82_24752</name>
</gene>
<organism evidence="1 2">
    <name type="scientific">Cichorium intybus</name>
    <name type="common">Chicory</name>
    <dbReference type="NCBI Taxonomy" id="13427"/>
    <lineage>
        <taxon>Eukaryota</taxon>
        <taxon>Viridiplantae</taxon>
        <taxon>Streptophyta</taxon>
        <taxon>Embryophyta</taxon>
        <taxon>Tracheophyta</taxon>
        <taxon>Spermatophyta</taxon>
        <taxon>Magnoliopsida</taxon>
        <taxon>eudicotyledons</taxon>
        <taxon>Gunneridae</taxon>
        <taxon>Pentapetalae</taxon>
        <taxon>asterids</taxon>
        <taxon>campanulids</taxon>
        <taxon>Asterales</taxon>
        <taxon>Asteraceae</taxon>
        <taxon>Cichorioideae</taxon>
        <taxon>Cichorieae</taxon>
        <taxon>Cichoriinae</taxon>
        <taxon>Cichorium</taxon>
    </lineage>
</organism>
<evidence type="ECO:0000313" key="1">
    <source>
        <dbReference type="EMBL" id="KAI3752716.1"/>
    </source>
</evidence>
<sequence>MGVVGEFTIHPLNHRLYDASANVTRGDFLHGGAVLDFCFHDDTSGFSANADNTITSEEDKEAHNSQQSKLEMEIEGKNSKNDGDKEKKKEKSASAPTVGFRELFRFADGLDYVFFNKM</sequence>